<proteinExistence type="inferred from homology"/>
<dbReference type="CDD" id="cd01130">
    <property type="entry name" value="VirB11-like_ATPase"/>
    <property type="match status" value="1"/>
</dbReference>
<evidence type="ECO:0000313" key="3">
    <source>
        <dbReference type="EMBL" id="MBB6357097.1"/>
    </source>
</evidence>
<dbReference type="NCBIfam" id="TIGR02782">
    <property type="entry name" value="TrbB_P"/>
    <property type="match status" value="1"/>
</dbReference>
<dbReference type="Pfam" id="PF00437">
    <property type="entry name" value="T2SSE"/>
    <property type="match status" value="1"/>
</dbReference>
<dbReference type="Gene3D" id="3.40.50.300">
    <property type="entry name" value="P-loop containing nucleotide triphosphate hydrolases"/>
    <property type="match status" value="1"/>
</dbReference>
<dbReference type="Gene3D" id="3.30.450.90">
    <property type="match status" value="1"/>
</dbReference>
<accession>A0A7X0FCG2</accession>
<evidence type="ECO:0000313" key="4">
    <source>
        <dbReference type="Proteomes" id="UP000536262"/>
    </source>
</evidence>
<dbReference type="GO" id="GO:0016887">
    <property type="term" value="F:ATP hydrolysis activity"/>
    <property type="evidence" value="ECO:0007669"/>
    <property type="project" value="InterPro"/>
</dbReference>
<dbReference type="PROSITE" id="PS00662">
    <property type="entry name" value="T2SP_E"/>
    <property type="match status" value="1"/>
</dbReference>
<dbReference type="InterPro" id="IPR027417">
    <property type="entry name" value="P-loop_NTPase"/>
</dbReference>
<dbReference type="GO" id="GO:0005737">
    <property type="term" value="C:cytoplasm"/>
    <property type="evidence" value="ECO:0007669"/>
    <property type="project" value="InterPro"/>
</dbReference>
<dbReference type="PANTHER" id="PTHR30486:SF6">
    <property type="entry name" value="TYPE IV PILUS RETRACTATION ATPASE PILT"/>
    <property type="match status" value="1"/>
</dbReference>
<comment type="caution">
    <text evidence="3">The sequence shown here is derived from an EMBL/GenBank/DDBJ whole genome shotgun (WGS) entry which is preliminary data.</text>
</comment>
<dbReference type="PANTHER" id="PTHR30486">
    <property type="entry name" value="TWITCHING MOTILITY PROTEIN PILT"/>
    <property type="match status" value="1"/>
</dbReference>
<gene>
    <name evidence="3" type="ORF">GGR00_004917</name>
</gene>
<sequence>MSRHQSHLRLVRKLEEGLGNDLCAALADPDVVEIMVNPDGRTFIERFSSGTVAAGTMTSLSTELIIGVVAHVLQTEANRSHPVVSGELPIGGHRFEGVLPPVVSGPAFSIRRRASRIIALQEYVDTQAMTTDQAATIRKAVASRQNVLIAGGTGSGKTTLANALIAEMAAMAPSDRIVVLEDTAEINCPAINTLSLRTAYDVDMNSLLKSTMRLRPDRIVVGELRDGAALTLLKAWNTGHPGGVTTLHANSAVSALRRLEQLTAEISQQPMREVIGDAVDIVISMQRTQRGRKVTDIIAVSGYDGSNYQLRGI</sequence>
<name>A0A7X0FCG2_9HYPH</name>
<dbReference type="EMBL" id="JACHOU010000020">
    <property type="protein sequence ID" value="MBB6357097.1"/>
    <property type="molecule type" value="Genomic_DNA"/>
</dbReference>
<feature type="domain" description="Bacterial type II secretion system protein E" evidence="2">
    <location>
        <begin position="212"/>
        <end position="226"/>
    </location>
</feature>
<dbReference type="InterPro" id="IPR050921">
    <property type="entry name" value="T4SS_GSP_E_ATPase"/>
</dbReference>
<dbReference type="NCBIfam" id="NF010407">
    <property type="entry name" value="PRK13833.1"/>
    <property type="match status" value="1"/>
</dbReference>
<evidence type="ECO:0000259" key="2">
    <source>
        <dbReference type="PROSITE" id="PS00662"/>
    </source>
</evidence>
<evidence type="ECO:0000256" key="1">
    <source>
        <dbReference type="ARBA" id="ARBA00006611"/>
    </source>
</evidence>
<keyword evidence="4" id="KW-1185">Reference proteome</keyword>
<dbReference type="GO" id="GO:0005524">
    <property type="term" value="F:ATP binding"/>
    <property type="evidence" value="ECO:0007669"/>
    <property type="project" value="InterPro"/>
</dbReference>
<organism evidence="3 4">
    <name type="scientific">Aminobacter aganoensis</name>
    <dbReference type="NCBI Taxonomy" id="83264"/>
    <lineage>
        <taxon>Bacteria</taxon>
        <taxon>Pseudomonadati</taxon>
        <taxon>Pseudomonadota</taxon>
        <taxon>Alphaproteobacteria</taxon>
        <taxon>Hyphomicrobiales</taxon>
        <taxon>Phyllobacteriaceae</taxon>
        <taxon>Aminobacter</taxon>
    </lineage>
</organism>
<dbReference type="InterPro" id="IPR014149">
    <property type="entry name" value="Conjug-transfer_TrbB"/>
</dbReference>
<protein>
    <submittedName>
        <fullName evidence="3">Type IV secretion system protein VirB11</fullName>
    </submittedName>
</protein>
<dbReference type="SUPFAM" id="SSF52540">
    <property type="entry name" value="P-loop containing nucleoside triphosphate hydrolases"/>
    <property type="match status" value="1"/>
</dbReference>
<dbReference type="Proteomes" id="UP000536262">
    <property type="component" value="Unassembled WGS sequence"/>
</dbReference>
<dbReference type="InterPro" id="IPR001482">
    <property type="entry name" value="T2SS/T4SS_dom"/>
</dbReference>
<dbReference type="RefSeq" id="WP_055972538.1">
    <property type="nucleotide sequence ID" value="NZ_BAABEG010000004.1"/>
</dbReference>
<dbReference type="AlphaFoldDB" id="A0A7X0FCG2"/>
<comment type="similarity">
    <text evidence="1">Belongs to the GSP E family.</text>
</comment>
<reference evidence="3 4" key="1">
    <citation type="submission" date="2020-08" db="EMBL/GenBank/DDBJ databases">
        <title>Genomic Encyclopedia of Type Strains, Phase IV (KMG-IV): sequencing the most valuable type-strain genomes for metagenomic binning, comparative biology and taxonomic classification.</title>
        <authorList>
            <person name="Goeker M."/>
        </authorList>
    </citation>
    <scope>NUCLEOTIDE SEQUENCE [LARGE SCALE GENOMIC DNA]</scope>
    <source>
        <strain evidence="3 4">DSM 7051</strain>
    </source>
</reference>